<evidence type="ECO:0000313" key="3">
    <source>
        <dbReference type="Proteomes" id="UP000324748"/>
    </source>
</evidence>
<gene>
    <name evidence="2" type="ORF">PGT21_027504</name>
</gene>
<sequence>MSTEQSDPQGEKRVVGKGDKQQKGDRPLRCGRLDKGAGRVLEIPKTQFRDLTPRRALHIAALQAASVTYVASFQVSKRVFSRAPLSIFTFTIITAVSQRAHPGPYAGPWAV</sequence>
<proteinExistence type="predicted"/>
<protein>
    <submittedName>
        <fullName evidence="2">Uncharacterized protein</fullName>
    </submittedName>
</protein>
<comment type="caution">
    <text evidence="2">The sequence shown here is derived from an EMBL/GenBank/DDBJ whole genome shotgun (WGS) entry which is preliminary data.</text>
</comment>
<name>A0A5B0PNY9_PUCGR</name>
<accession>A0A5B0PNY9</accession>
<dbReference type="EMBL" id="VSWC01000053">
    <property type="protein sequence ID" value="KAA1101679.1"/>
    <property type="molecule type" value="Genomic_DNA"/>
</dbReference>
<dbReference type="AlphaFoldDB" id="A0A5B0PNY9"/>
<organism evidence="2 3">
    <name type="scientific">Puccinia graminis f. sp. tritici</name>
    <dbReference type="NCBI Taxonomy" id="56615"/>
    <lineage>
        <taxon>Eukaryota</taxon>
        <taxon>Fungi</taxon>
        <taxon>Dikarya</taxon>
        <taxon>Basidiomycota</taxon>
        <taxon>Pucciniomycotina</taxon>
        <taxon>Pucciniomycetes</taxon>
        <taxon>Pucciniales</taxon>
        <taxon>Pucciniaceae</taxon>
        <taxon>Puccinia</taxon>
    </lineage>
</organism>
<evidence type="ECO:0000256" key="1">
    <source>
        <dbReference type="SAM" id="MobiDB-lite"/>
    </source>
</evidence>
<feature type="compositionally biased region" description="Basic and acidic residues" evidence="1">
    <location>
        <begin position="9"/>
        <end position="32"/>
    </location>
</feature>
<keyword evidence="3" id="KW-1185">Reference proteome</keyword>
<reference evidence="2 3" key="1">
    <citation type="submission" date="2019-05" db="EMBL/GenBank/DDBJ databases">
        <title>Emergence of the Ug99 lineage of the wheat stem rust pathogen through somatic hybridization.</title>
        <authorList>
            <person name="Li F."/>
            <person name="Upadhyaya N.M."/>
            <person name="Sperschneider J."/>
            <person name="Matny O."/>
            <person name="Nguyen-Phuc H."/>
            <person name="Mago R."/>
            <person name="Raley C."/>
            <person name="Miller M.E."/>
            <person name="Silverstein K.A.T."/>
            <person name="Henningsen E."/>
            <person name="Hirsch C.D."/>
            <person name="Visser B."/>
            <person name="Pretorius Z.A."/>
            <person name="Steffenson B.J."/>
            <person name="Schwessinger B."/>
            <person name="Dodds P.N."/>
            <person name="Figueroa M."/>
        </authorList>
    </citation>
    <scope>NUCLEOTIDE SEQUENCE [LARGE SCALE GENOMIC DNA]</scope>
    <source>
        <strain evidence="2">21-0</strain>
    </source>
</reference>
<evidence type="ECO:0000313" key="2">
    <source>
        <dbReference type="EMBL" id="KAA1101679.1"/>
    </source>
</evidence>
<dbReference type="Proteomes" id="UP000324748">
    <property type="component" value="Unassembled WGS sequence"/>
</dbReference>
<feature type="region of interest" description="Disordered" evidence="1">
    <location>
        <begin position="1"/>
        <end position="32"/>
    </location>
</feature>